<evidence type="ECO:0000313" key="3">
    <source>
        <dbReference type="Proteomes" id="UP000747542"/>
    </source>
</evidence>
<reference evidence="2" key="1">
    <citation type="journal article" date="2021" name="Sci. Adv.">
        <title>The American lobster genome reveals insights on longevity, neural, and immune adaptations.</title>
        <authorList>
            <person name="Polinski J.M."/>
            <person name="Zimin A.V."/>
            <person name="Clark K.F."/>
            <person name="Kohn A.B."/>
            <person name="Sadowski N."/>
            <person name="Timp W."/>
            <person name="Ptitsyn A."/>
            <person name="Khanna P."/>
            <person name="Romanova D.Y."/>
            <person name="Williams P."/>
            <person name="Greenwood S.J."/>
            <person name="Moroz L.L."/>
            <person name="Walt D.R."/>
            <person name="Bodnar A.G."/>
        </authorList>
    </citation>
    <scope>NUCLEOTIDE SEQUENCE</scope>
    <source>
        <strain evidence="2">GMGI-L3</strain>
    </source>
</reference>
<organism evidence="2 3">
    <name type="scientific">Homarus americanus</name>
    <name type="common">American lobster</name>
    <dbReference type="NCBI Taxonomy" id="6706"/>
    <lineage>
        <taxon>Eukaryota</taxon>
        <taxon>Metazoa</taxon>
        <taxon>Ecdysozoa</taxon>
        <taxon>Arthropoda</taxon>
        <taxon>Crustacea</taxon>
        <taxon>Multicrustacea</taxon>
        <taxon>Malacostraca</taxon>
        <taxon>Eumalacostraca</taxon>
        <taxon>Eucarida</taxon>
        <taxon>Decapoda</taxon>
        <taxon>Pleocyemata</taxon>
        <taxon>Astacidea</taxon>
        <taxon>Nephropoidea</taxon>
        <taxon>Nephropidae</taxon>
        <taxon>Homarus</taxon>
    </lineage>
</organism>
<feature type="compositionally biased region" description="Polar residues" evidence="1">
    <location>
        <begin position="32"/>
        <end position="52"/>
    </location>
</feature>
<proteinExistence type="predicted"/>
<comment type="caution">
    <text evidence="2">The sequence shown here is derived from an EMBL/GenBank/DDBJ whole genome shotgun (WGS) entry which is preliminary data.</text>
</comment>
<accession>A0A8J5MM58</accession>
<name>A0A8J5MM58_HOMAM</name>
<feature type="region of interest" description="Disordered" evidence="1">
    <location>
        <begin position="18"/>
        <end position="82"/>
    </location>
</feature>
<dbReference type="EMBL" id="JAHLQT010039062">
    <property type="protein sequence ID" value="KAG7156593.1"/>
    <property type="molecule type" value="Genomic_DNA"/>
</dbReference>
<dbReference type="Proteomes" id="UP000747542">
    <property type="component" value="Unassembled WGS sequence"/>
</dbReference>
<sequence>MLHNLTHLGFGERACAGMDIHNSYPKGGSRVLRTNQHSRPLDQSTLETSRPINSRDFWANQQSRPQDQSTLETSGPINTRDF</sequence>
<evidence type="ECO:0000313" key="2">
    <source>
        <dbReference type="EMBL" id="KAG7156593.1"/>
    </source>
</evidence>
<feature type="compositionally biased region" description="Polar residues" evidence="1">
    <location>
        <begin position="59"/>
        <end position="82"/>
    </location>
</feature>
<gene>
    <name evidence="2" type="ORF">Hamer_G006570</name>
</gene>
<protein>
    <submittedName>
        <fullName evidence="2">Uncharacterized protein</fullName>
    </submittedName>
</protein>
<keyword evidence="3" id="KW-1185">Reference proteome</keyword>
<evidence type="ECO:0000256" key="1">
    <source>
        <dbReference type="SAM" id="MobiDB-lite"/>
    </source>
</evidence>
<dbReference type="AlphaFoldDB" id="A0A8J5MM58"/>